<keyword evidence="3" id="KW-1185">Reference proteome</keyword>
<reference evidence="2" key="2">
    <citation type="submission" date="2022-06" db="UniProtKB">
        <authorList>
            <consortium name="EnsemblMetazoa"/>
        </authorList>
    </citation>
    <scope>IDENTIFICATION</scope>
    <source>
        <strain evidence="2">PS312</strain>
    </source>
</reference>
<protein>
    <submittedName>
        <fullName evidence="2">Uncharacterized protein</fullName>
    </submittedName>
</protein>
<sequence length="704" mass="77936">MAQRMSTILRPPDTSIDAQKSGTLKFVPDWGDLNCDSTTSYIREYISFPPDDAGPSSSGLEGLDGLDATPRPILTELHLDCDRYYPQQLRLAEGRLKEAAALQAPTWRKLEKDGAQLTEAERHQIFDYPDFAMILLVTRTGGLKRPRQGPIDSPEENTANAAAIAAETPIPMHPQSVQQLRKELHARVVPKAVENPTSIALLHKTKQKPNVPAAAAAPSAAERMQQDDIRGREEHRIESDRKETVRWRKKNAQPTVRPHANALTREKPVALTSTAPTPAATLPPATIPAPSTITSNSVTKLGPKKPLLVLTPVDRTDTKVEKTAAEVREMCNARSNTGEPKKIIVVRKTGDCTGQANRSQKGKSTGPVLGTWRRSPTAKITQQPHHISDERATEKGESPEGVLAEARKQDLEAFRDYIDSSAAAAPAAPAAIRPAAAAPAAVAADRDAFAHDHEWYSPECAWPLRNPNRCRTPVIVPPLVRPRDQSTIRDPPTFRHSSNNTSTKMKRPRAAPKIAKVVVAPPAATQQRRKAKPAEQFPFAWMYDGVITRPPSKIAYDATVAKVVEQPKQAKQAEVRPSLPPKRKRAATSVKTNKRSVQEPKQRDIQEMKNRKDKEPKEMIPASTPATDPDDFMDDFFDFDIIDDKPAEPTRNRSERQVSTDSYATSIDSAFFEMPDADYEQIVSEVSEEEFNAEFARFNNMETN</sequence>
<feature type="compositionally biased region" description="Basic and acidic residues" evidence="1">
    <location>
        <begin position="224"/>
        <end position="246"/>
    </location>
</feature>
<dbReference type="EnsemblMetazoa" id="PPA01681.1">
    <property type="protein sequence ID" value="PPA01681.1"/>
    <property type="gene ID" value="WBGene00091235"/>
</dbReference>
<feature type="compositionally biased region" description="Basic and acidic residues" evidence="1">
    <location>
        <begin position="386"/>
        <end position="398"/>
    </location>
</feature>
<name>A0A2A6BST7_PRIPA</name>
<organism evidence="2 3">
    <name type="scientific">Pristionchus pacificus</name>
    <name type="common">Parasitic nematode worm</name>
    <dbReference type="NCBI Taxonomy" id="54126"/>
    <lineage>
        <taxon>Eukaryota</taxon>
        <taxon>Metazoa</taxon>
        <taxon>Ecdysozoa</taxon>
        <taxon>Nematoda</taxon>
        <taxon>Chromadorea</taxon>
        <taxon>Rhabditida</taxon>
        <taxon>Rhabditina</taxon>
        <taxon>Diplogasteromorpha</taxon>
        <taxon>Diplogasteroidea</taxon>
        <taxon>Neodiplogasteridae</taxon>
        <taxon>Pristionchus</taxon>
    </lineage>
</organism>
<accession>A0A8R1U382</accession>
<feature type="region of interest" description="Disordered" evidence="1">
    <location>
        <begin position="566"/>
        <end position="631"/>
    </location>
</feature>
<feature type="region of interest" description="Disordered" evidence="1">
    <location>
        <begin position="482"/>
        <end position="513"/>
    </location>
</feature>
<proteinExistence type="predicted"/>
<feature type="compositionally biased region" description="Low complexity" evidence="1">
    <location>
        <begin position="212"/>
        <end position="221"/>
    </location>
</feature>
<dbReference type="AlphaFoldDB" id="A0A2A6BST7"/>
<evidence type="ECO:0000313" key="2">
    <source>
        <dbReference type="EnsemblMetazoa" id="PPA01681.1"/>
    </source>
</evidence>
<evidence type="ECO:0000256" key="1">
    <source>
        <dbReference type="SAM" id="MobiDB-lite"/>
    </source>
</evidence>
<evidence type="ECO:0000313" key="3">
    <source>
        <dbReference type="Proteomes" id="UP000005239"/>
    </source>
</evidence>
<feature type="compositionally biased region" description="Basic and acidic residues" evidence="1">
    <location>
        <begin position="596"/>
        <end position="618"/>
    </location>
</feature>
<feature type="region of interest" description="Disordered" evidence="1">
    <location>
        <begin position="353"/>
        <end position="372"/>
    </location>
</feature>
<accession>A0A2A6BST7</accession>
<feature type="region of interest" description="Disordered" evidence="1">
    <location>
        <begin position="377"/>
        <end position="401"/>
    </location>
</feature>
<reference evidence="3" key="1">
    <citation type="journal article" date="2008" name="Nat. Genet.">
        <title>The Pristionchus pacificus genome provides a unique perspective on nematode lifestyle and parasitism.</title>
        <authorList>
            <person name="Dieterich C."/>
            <person name="Clifton S.W."/>
            <person name="Schuster L.N."/>
            <person name="Chinwalla A."/>
            <person name="Delehaunty K."/>
            <person name="Dinkelacker I."/>
            <person name="Fulton L."/>
            <person name="Fulton R."/>
            <person name="Godfrey J."/>
            <person name="Minx P."/>
            <person name="Mitreva M."/>
            <person name="Roeseler W."/>
            <person name="Tian H."/>
            <person name="Witte H."/>
            <person name="Yang S.P."/>
            <person name="Wilson R.K."/>
            <person name="Sommer R.J."/>
        </authorList>
    </citation>
    <scope>NUCLEOTIDE SEQUENCE [LARGE SCALE GENOMIC DNA]</scope>
    <source>
        <strain evidence="3">PS312</strain>
    </source>
</reference>
<dbReference type="Proteomes" id="UP000005239">
    <property type="component" value="Unassembled WGS sequence"/>
</dbReference>
<gene>
    <name evidence="2" type="primary">WBGene00091235</name>
</gene>
<feature type="compositionally biased region" description="Polar residues" evidence="1">
    <location>
        <begin position="353"/>
        <end position="363"/>
    </location>
</feature>
<feature type="region of interest" description="Disordered" evidence="1">
    <location>
        <begin position="207"/>
        <end position="257"/>
    </location>
</feature>